<organism evidence="4 5">
    <name type="scientific">Jannaschia faecimaris</name>
    <dbReference type="NCBI Taxonomy" id="1244108"/>
    <lineage>
        <taxon>Bacteria</taxon>
        <taxon>Pseudomonadati</taxon>
        <taxon>Pseudomonadota</taxon>
        <taxon>Alphaproteobacteria</taxon>
        <taxon>Rhodobacterales</taxon>
        <taxon>Roseobacteraceae</taxon>
        <taxon>Jannaschia</taxon>
    </lineage>
</organism>
<dbReference type="EMBL" id="FNPX01000002">
    <property type="protein sequence ID" value="SDY60675.1"/>
    <property type="molecule type" value="Genomic_DNA"/>
</dbReference>
<dbReference type="GO" id="GO:0009697">
    <property type="term" value="P:salicylic acid biosynthetic process"/>
    <property type="evidence" value="ECO:0007669"/>
    <property type="project" value="TreeGrafter"/>
</dbReference>
<name>A0A1H3L9V8_9RHOB</name>
<dbReference type="InterPro" id="IPR002701">
    <property type="entry name" value="CM_II_prokaryot"/>
</dbReference>
<dbReference type="OrthoDB" id="514491at2"/>
<evidence type="ECO:0000259" key="3">
    <source>
        <dbReference type="PROSITE" id="PS51168"/>
    </source>
</evidence>
<dbReference type="EC" id="5.4.99.5" evidence="1"/>
<protein>
    <recommendedName>
        <fullName evidence="1">chorismate mutase</fullName>
        <ecNumber evidence="1">5.4.99.5</ecNumber>
    </recommendedName>
</protein>
<evidence type="ECO:0000256" key="1">
    <source>
        <dbReference type="ARBA" id="ARBA00012404"/>
    </source>
</evidence>
<sequence length="106" mass="11159">MTSPRPDPATLKTLADCRAGIDAIDGELMILLAERQAHVAQVVGIKAREGVAAAAPTRAAAVIERTRQLALDVGVDADLAEALWQTMIDHFITKEEAVLGKGGSDL</sequence>
<evidence type="ECO:0000256" key="2">
    <source>
        <dbReference type="ARBA" id="ARBA00023235"/>
    </source>
</evidence>
<dbReference type="InterPro" id="IPR051331">
    <property type="entry name" value="Chorismate_mutase-related"/>
</dbReference>
<dbReference type="PANTHER" id="PTHR38041">
    <property type="entry name" value="CHORISMATE MUTASE"/>
    <property type="match status" value="1"/>
</dbReference>
<keyword evidence="2" id="KW-0413">Isomerase</keyword>
<evidence type="ECO:0000313" key="5">
    <source>
        <dbReference type="Proteomes" id="UP000198914"/>
    </source>
</evidence>
<dbReference type="SUPFAM" id="SSF48600">
    <property type="entry name" value="Chorismate mutase II"/>
    <property type="match status" value="1"/>
</dbReference>
<proteinExistence type="predicted"/>
<dbReference type="GO" id="GO:0046417">
    <property type="term" value="P:chorismate metabolic process"/>
    <property type="evidence" value="ECO:0007669"/>
    <property type="project" value="InterPro"/>
</dbReference>
<dbReference type="GO" id="GO:0004106">
    <property type="term" value="F:chorismate mutase activity"/>
    <property type="evidence" value="ECO:0007669"/>
    <property type="project" value="UniProtKB-EC"/>
</dbReference>
<dbReference type="SMART" id="SM00830">
    <property type="entry name" value="CM_2"/>
    <property type="match status" value="1"/>
</dbReference>
<keyword evidence="5" id="KW-1185">Reference proteome</keyword>
<feature type="domain" description="Chorismate mutase" evidence="3">
    <location>
        <begin position="8"/>
        <end position="99"/>
    </location>
</feature>
<dbReference type="STRING" id="1244108.SAMN05444004_102121"/>
<dbReference type="Gene3D" id="1.20.59.10">
    <property type="entry name" value="Chorismate mutase"/>
    <property type="match status" value="1"/>
</dbReference>
<dbReference type="AlphaFoldDB" id="A0A1H3L9V8"/>
<gene>
    <name evidence="4" type="ORF">SAMN05444004_102121</name>
</gene>
<evidence type="ECO:0000313" key="4">
    <source>
        <dbReference type="EMBL" id="SDY60675.1"/>
    </source>
</evidence>
<dbReference type="PANTHER" id="PTHR38041:SF1">
    <property type="entry name" value="CHORISMATE MUTASE"/>
    <property type="match status" value="1"/>
</dbReference>
<dbReference type="Pfam" id="PF01817">
    <property type="entry name" value="CM_2"/>
    <property type="match status" value="1"/>
</dbReference>
<dbReference type="RefSeq" id="WP_092642394.1">
    <property type="nucleotide sequence ID" value="NZ_FNPX01000002.1"/>
</dbReference>
<dbReference type="PROSITE" id="PS51168">
    <property type="entry name" value="CHORISMATE_MUT_2"/>
    <property type="match status" value="1"/>
</dbReference>
<dbReference type="InterPro" id="IPR036263">
    <property type="entry name" value="Chorismate_II_sf"/>
</dbReference>
<reference evidence="5" key="1">
    <citation type="submission" date="2016-10" db="EMBL/GenBank/DDBJ databases">
        <authorList>
            <person name="Varghese N."/>
            <person name="Submissions S."/>
        </authorList>
    </citation>
    <scope>NUCLEOTIDE SEQUENCE [LARGE SCALE GENOMIC DNA]</scope>
    <source>
        <strain evidence="5">DSM 100420</strain>
    </source>
</reference>
<accession>A0A1H3L9V8</accession>
<dbReference type="Proteomes" id="UP000198914">
    <property type="component" value="Unassembled WGS sequence"/>
</dbReference>
<dbReference type="InterPro" id="IPR036979">
    <property type="entry name" value="CM_dom_sf"/>
</dbReference>